<dbReference type="Proteomes" id="UP000430692">
    <property type="component" value="Unassembled WGS sequence"/>
</dbReference>
<accession>A0A6I4VZ96</accession>
<comment type="caution">
    <text evidence="1">The sequence shown here is derived from an EMBL/GenBank/DDBJ whole genome shotgun (WGS) entry which is preliminary data.</text>
</comment>
<keyword evidence="2" id="KW-1185">Reference proteome</keyword>
<reference evidence="1 2" key="1">
    <citation type="submission" date="2019-12" db="EMBL/GenBank/DDBJ databases">
        <title>Whole-genome analyses of novel actinobacteria.</title>
        <authorList>
            <person name="Sahin N."/>
            <person name="Saygin H."/>
        </authorList>
    </citation>
    <scope>NUCLEOTIDE SEQUENCE [LARGE SCALE GENOMIC DNA]</scope>
    <source>
        <strain evidence="1 2">KC615</strain>
    </source>
</reference>
<evidence type="ECO:0000313" key="1">
    <source>
        <dbReference type="EMBL" id="MXQ53764.1"/>
    </source>
</evidence>
<dbReference type="RefSeq" id="WP_160801128.1">
    <property type="nucleotide sequence ID" value="NZ_WUUL01000005.1"/>
</dbReference>
<protein>
    <submittedName>
        <fullName evidence="1">Uncharacterized protein</fullName>
    </submittedName>
</protein>
<dbReference type="AlphaFoldDB" id="A0A6I4VZ96"/>
<organism evidence="1 2">
    <name type="scientific">Shimazuella alba</name>
    <dbReference type="NCBI Taxonomy" id="2690964"/>
    <lineage>
        <taxon>Bacteria</taxon>
        <taxon>Bacillati</taxon>
        <taxon>Bacillota</taxon>
        <taxon>Bacilli</taxon>
        <taxon>Bacillales</taxon>
        <taxon>Thermoactinomycetaceae</taxon>
        <taxon>Shimazuella</taxon>
    </lineage>
</organism>
<evidence type="ECO:0000313" key="2">
    <source>
        <dbReference type="Proteomes" id="UP000430692"/>
    </source>
</evidence>
<proteinExistence type="predicted"/>
<sequence length="82" mass="9108">MGSISSSNKLTSVYTDLSDPEHCAVGFIEYITEEHFQMKHVTSEGLEDGFVVGRIDDDFVSINIPNMTEIRNTLQCSESGAY</sequence>
<name>A0A6I4VZ96_9BACL</name>
<dbReference type="EMBL" id="WUUL01000005">
    <property type="protein sequence ID" value="MXQ53764.1"/>
    <property type="molecule type" value="Genomic_DNA"/>
</dbReference>
<gene>
    <name evidence="1" type="ORF">GSM42_08510</name>
</gene>